<feature type="domain" description="Glycosyltransferase 2-like" evidence="2">
    <location>
        <begin position="6"/>
        <end position="127"/>
    </location>
</feature>
<name>A0ABU7RND7_9ACTN</name>
<dbReference type="SUPFAM" id="SSF53448">
    <property type="entry name" value="Nucleotide-diphospho-sugar transferases"/>
    <property type="match status" value="1"/>
</dbReference>
<dbReference type="Gene3D" id="3.90.550.10">
    <property type="entry name" value="Spore Coat Polysaccharide Biosynthesis Protein SpsA, Chain A"/>
    <property type="match status" value="1"/>
</dbReference>
<evidence type="ECO:0000313" key="4">
    <source>
        <dbReference type="Proteomes" id="UP001332243"/>
    </source>
</evidence>
<comment type="caution">
    <text evidence="3">The sequence shown here is derived from an EMBL/GenBank/DDBJ whole genome shotgun (WGS) entry which is preliminary data.</text>
</comment>
<dbReference type="PANTHER" id="PTHR43179:SF7">
    <property type="entry name" value="RHAMNOSYLTRANSFERASE WBBL"/>
    <property type="match status" value="1"/>
</dbReference>
<keyword evidence="3" id="KW-0808">Transferase</keyword>
<dbReference type="EMBL" id="JAZGQK010000003">
    <property type="protein sequence ID" value="MEE6257784.1"/>
    <property type="molecule type" value="Genomic_DNA"/>
</dbReference>
<proteinExistence type="predicted"/>
<evidence type="ECO:0000313" key="3">
    <source>
        <dbReference type="EMBL" id="MEE6257784.1"/>
    </source>
</evidence>
<dbReference type="Proteomes" id="UP001332243">
    <property type="component" value="Unassembled WGS sequence"/>
</dbReference>
<dbReference type="InterPro" id="IPR001173">
    <property type="entry name" value="Glyco_trans_2-like"/>
</dbReference>
<sequence length="336" mass="35715">MKPLVSVVVVSYQTRELILTALTGLGTACPGEPYEVIVVDNNSTDGSAAAVAAAFPEAQVVRLARNVGFGRAVNVGAARARGDWLMLLNPDTEPVGNVIGELLAFTREHPGHGVYAGRTLGADGADDGHSVFGPPSLWTLTCFATGLSKLFPRSRLFNREALPWLDRSTLVRVPAASGCLLLVRRTLFAQLGGFTPDYFMYSEDLDLCLRATAIGARPVLVPTARVVHVGGAASTSAGKRVMLLRGQVTFQRLRWSRSRAVLGRTLLRLGIALRALGSRVTGRAGYWREVWRQRRVWLAGWPPAAELGPVEIDEPGGSVSAPPTGSAPASGARGAA</sequence>
<dbReference type="CDD" id="cd04186">
    <property type="entry name" value="GT_2_like_c"/>
    <property type="match status" value="1"/>
</dbReference>
<reference evidence="3 4" key="1">
    <citation type="submission" date="2024-01" db="EMBL/GenBank/DDBJ databases">
        <title>Genome insights into Plantactinospora sonchi sp. nov.</title>
        <authorList>
            <person name="Wang L."/>
        </authorList>
    </citation>
    <scope>NUCLEOTIDE SEQUENCE [LARGE SCALE GENOMIC DNA]</scope>
    <source>
        <strain evidence="3 4">NEAU-QY2</strain>
    </source>
</reference>
<feature type="compositionally biased region" description="Low complexity" evidence="1">
    <location>
        <begin position="315"/>
        <end position="336"/>
    </location>
</feature>
<dbReference type="GO" id="GO:0016757">
    <property type="term" value="F:glycosyltransferase activity"/>
    <property type="evidence" value="ECO:0007669"/>
    <property type="project" value="UniProtKB-KW"/>
</dbReference>
<protein>
    <submittedName>
        <fullName evidence="3">Glycosyltransferase family 2 protein</fullName>
        <ecNumber evidence="3">2.4.-.-</ecNumber>
    </submittedName>
</protein>
<dbReference type="RefSeq" id="WP_331212898.1">
    <property type="nucleotide sequence ID" value="NZ_JAZGQK010000003.1"/>
</dbReference>
<keyword evidence="3" id="KW-0328">Glycosyltransferase</keyword>
<dbReference type="PANTHER" id="PTHR43179">
    <property type="entry name" value="RHAMNOSYLTRANSFERASE WBBL"/>
    <property type="match status" value="1"/>
</dbReference>
<gene>
    <name evidence="3" type="ORF">V1633_04665</name>
</gene>
<accession>A0ABU7RND7</accession>
<dbReference type="Pfam" id="PF00535">
    <property type="entry name" value="Glycos_transf_2"/>
    <property type="match status" value="1"/>
</dbReference>
<dbReference type="InterPro" id="IPR029044">
    <property type="entry name" value="Nucleotide-diphossugar_trans"/>
</dbReference>
<organism evidence="3 4">
    <name type="scientific">Plantactinospora sonchi</name>
    <dbReference type="NCBI Taxonomy" id="1544735"/>
    <lineage>
        <taxon>Bacteria</taxon>
        <taxon>Bacillati</taxon>
        <taxon>Actinomycetota</taxon>
        <taxon>Actinomycetes</taxon>
        <taxon>Micromonosporales</taxon>
        <taxon>Micromonosporaceae</taxon>
        <taxon>Plantactinospora</taxon>
    </lineage>
</organism>
<dbReference type="EC" id="2.4.-.-" evidence="3"/>
<dbReference type="PROSITE" id="PS51257">
    <property type="entry name" value="PROKAR_LIPOPROTEIN"/>
    <property type="match status" value="1"/>
</dbReference>
<evidence type="ECO:0000259" key="2">
    <source>
        <dbReference type="Pfam" id="PF00535"/>
    </source>
</evidence>
<keyword evidence="4" id="KW-1185">Reference proteome</keyword>
<feature type="region of interest" description="Disordered" evidence="1">
    <location>
        <begin position="309"/>
        <end position="336"/>
    </location>
</feature>
<evidence type="ECO:0000256" key="1">
    <source>
        <dbReference type="SAM" id="MobiDB-lite"/>
    </source>
</evidence>